<evidence type="ECO:0000313" key="12">
    <source>
        <dbReference type="EMBL" id="KKO00127.1"/>
    </source>
</evidence>
<evidence type="ECO:0000259" key="11">
    <source>
        <dbReference type="Pfam" id="PF02581"/>
    </source>
</evidence>
<dbReference type="EMBL" id="LAZR01000042">
    <property type="protein sequence ID" value="KKO00127.1"/>
    <property type="molecule type" value="Genomic_DNA"/>
</dbReference>
<comment type="pathway">
    <text evidence="2">Cofactor biosynthesis; thiamine diphosphate biosynthesis; thiamine phosphate from 4-amino-2-methyl-5-diphosphomethylpyrimidine and 4-methyl-5-(2-phosphoethyl)-thiazole: step 1/1.</text>
</comment>
<dbReference type="PANTHER" id="PTHR20857">
    <property type="entry name" value="THIAMINE-PHOSPHATE PYROPHOSPHORYLASE"/>
    <property type="match status" value="1"/>
</dbReference>
<comment type="catalytic activity">
    <reaction evidence="10">
        <text>2-[(2R,5Z)-2-carboxy-4-methylthiazol-5(2H)-ylidene]ethyl phosphate + 4-amino-2-methyl-5-(diphosphooxymethyl)pyrimidine + 2 H(+) = thiamine phosphate + CO2 + diphosphate</text>
        <dbReference type="Rhea" id="RHEA:47844"/>
        <dbReference type="ChEBI" id="CHEBI:15378"/>
        <dbReference type="ChEBI" id="CHEBI:16526"/>
        <dbReference type="ChEBI" id="CHEBI:33019"/>
        <dbReference type="ChEBI" id="CHEBI:37575"/>
        <dbReference type="ChEBI" id="CHEBI:57841"/>
        <dbReference type="ChEBI" id="CHEBI:62899"/>
        <dbReference type="EC" id="2.5.1.3"/>
    </reaction>
</comment>
<proteinExistence type="inferred from homology"/>
<dbReference type="GO" id="GO:0046872">
    <property type="term" value="F:metal ion binding"/>
    <property type="evidence" value="ECO:0007669"/>
    <property type="project" value="UniProtKB-KW"/>
</dbReference>
<comment type="catalytic activity">
    <reaction evidence="8">
        <text>4-methyl-5-(2-phosphooxyethyl)-thiazole + 4-amino-2-methyl-5-(diphosphooxymethyl)pyrimidine + H(+) = thiamine phosphate + diphosphate</text>
        <dbReference type="Rhea" id="RHEA:22328"/>
        <dbReference type="ChEBI" id="CHEBI:15378"/>
        <dbReference type="ChEBI" id="CHEBI:33019"/>
        <dbReference type="ChEBI" id="CHEBI:37575"/>
        <dbReference type="ChEBI" id="CHEBI:57841"/>
        <dbReference type="ChEBI" id="CHEBI:58296"/>
        <dbReference type="EC" id="2.5.1.3"/>
    </reaction>
</comment>
<dbReference type="UniPathway" id="UPA00060">
    <property type="reaction ID" value="UER00141"/>
</dbReference>
<evidence type="ECO:0000256" key="8">
    <source>
        <dbReference type="ARBA" id="ARBA00047334"/>
    </source>
</evidence>
<dbReference type="InterPro" id="IPR022998">
    <property type="entry name" value="ThiamineP_synth_TenI"/>
</dbReference>
<dbReference type="AlphaFoldDB" id="A0A0F9XLB9"/>
<dbReference type="CDD" id="cd00564">
    <property type="entry name" value="TMP_TenI"/>
    <property type="match status" value="1"/>
</dbReference>
<dbReference type="Gene3D" id="3.20.20.70">
    <property type="entry name" value="Aldolase class I"/>
    <property type="match status" value="1"/>
</dbReference>
<reference evidence="12" key="1">
    <citation type="journal article" date="2015" name="Nature">
        <title>Complex archaea that bridge the gap between prokaryotes and eukaryotes.</title>
        <authorList>
            <person name="Spang A."/>
            <person name="Saw J.H."/>
            <person name="Jorgensen S.L."/>
            <person name="Zaremba-Niedzwiedzka K."/>
            <person name="Martijn J."/>
            <person name="Lind A.E."/>
            <person name="van Eijk R."/>
            <person name="Schleper C."/>
            <person name="Guy L."/>
            <person name="Ettema T.J."/>
        </authorList>
    </citation>
    <scope>NUCLEOTIDE SEQUENCE</scope>
</reference>
<evidence type="ECO:0000256" key="4">
    <source>
        <dbReference type="ARBA" id="ARBA00022679"/>
    </source>
</evidence>
<comment type="cofactor">
    <cofactor evidence="1">
        <name>Mg(2+)</name>
        <dbReference type="ChEBI" id="CHEBI:18420"/>
    </cofactor>
</comment>
<sequence>MIATLHYISQGSTPKEHLENIQKACSSGAELVQLRLKNQPEKVVLETAQRAREITLKFQTLLIINDHYKIAAAVKADGVHLGKLDSCPTKARKELASWQLIGGTANTLEDCKTLISKKVDYIGLGPFRFTKTKENLSPVLGINGYLTILEELKTELPVIAIGGIVMDDVSVLRKTGIHGIAISGEITRNFNSIPDFKKRINDAEIVEQRCISEEKRK</sequence>
<evidence type="ECO:0000256" key="7">
    <source>
        <dbReference type="ARBA" id="ARBA00022977"/>
    </source>
</evidence>
<feature type="domain" description="Thiamine phosphate synthase/TenI" evidence="11">
    <location>
        <begin position="13"/>
        <end position="186"/>
    </location>
</feature>
<dbReference type="InterPro" id="IPR034291">
    <property type="entry name" value="TMP_synthase"/>
</dbReference>
<dbReference type="GO" id="GO:0005737">
    <property type="term" value="C:cytoplasm"/>
    <property type="evidence" value="ECO:0007669"/>
    <property type="project" value="TreeGrafter"/>
</dbReference>
<dbReference type="InterPro" id="IPR036206">
    <property type="entry name" value="ThiamineP_synth_sf"/>
</dbReference>
<protein>
    <recommendedName>
        <fullName evidence="3">thiamine phosphate synthase</fullName>
        <ecNumber evidence="3">2.5.1.3</ecNumber>
    </recommendedName>
</protein>
<accession>A0A0F9XLB9</accession>
<evidence type="ECO:0000256" key="5">
    <source>
        <dbReference type="ARBA" id="ARBA00022723"/>
    </source>
</evidence>
<dbReference type="InterPro" id="IPR013785">
    <property type="entry name" value="Aldolase_TIM"/>
</dbReference>
<keyword evidence="4" id="KW-0808">Transferase</keyword>
<dbReference type="SUPFAM" id="SSF51391">
    <property type="entry name" value="Thiamin phosphate synthase"/>
    <property type="match status" value="1"/>
</dbReference>
<dbReference type="EC" id="2.5.1.3" evidence="3"/>
<dbReference type="Pfam" id="PF02581">
    <property type="entry name" value="TMP-TENI"/>
    <property type="match status" value="1"/>
</dbReference>
<evidence type="ECO:0000256" key="1">
    <source>
        <dbReference type="ARBA" id="ARBA00001946"/>
    </source>
</evidence>
<evidence type="ECO:0000256" key="10">
    <source>
        <dbReference type="ARBA" id="ARBA00047883"/>
    </source>
</evidence>
<evidence type="ECO:0000256" key="3">
    <source>
        <dbReference type="ARBA" id="ARBA00012830"/>
    </source>
</evidence>
<dbReference type="PANTHER" id="PTHR20857:SF15">
    <property type="entry name" value="THIAMINE-PHOSPHATE SYNTHASE"/>
    <property type="match status" value="1"/>
</dbReference>
<name>A0A0F9XLB9_9ZZZZ</name>
<comment type="caution">
    <text evidence="12">The sequence shown here is derived from an EMBL/GenBank/DDBJ whole genome shotgun (WGS) entry which is preliminary data.</text>
</comment>
<dbReference type="GO" id="GO:0009229">
    <property type="term" value="P:thiamine diphosphate biosynthetic process"/>
    <property type="evidence" value="ECO:0007669"/>
    <property type="project" value="UniProtKB-UniPathway"/>
</dbReference>
<evidence type="ECO:0000256" key="2">
    <source>
        <dbReference type="ARBA" id="ARBA00005165"/>
    </source>
</evidence>
<dbReference type="GO" id="GO:0009228">
    <property type="term" value="P:thiamine biosynthetic process"/>
    <property type="evidence" value="ECO:0007669"/>
    <property type="project" value="UniProtKB-KW"/>
</dbReference>
<evidence type="ECO:0000256" key="9">
    <source>
        <dbReference type="ARBA" id="ARBA00047851"/>
    </source>
</evidence>
<comment type="catalytic activity">
    <reaction evidence="9">
        <text>2-(2-carboxy-4-methylthiazol-5-yl)ethyl phosphate + 4-amino-2-methyl-5-(diphosphooxymethyl)pyrimidine + 2 H(+) = thiamine phosphate + CO2 + diphosphate</text>
        <dbReference type="Rhea" id="RHEA:47848"/>
        <dbReference type="ChEBI" id="CHEBI:15378"/>
        <dbReference type="ChEBI" id="CHEBI:16526"/>
        <dbReference type="ChEBI" id="CHEBI:33019"/>
        <dbReference type="ChEBI" id="CHEBI:37575"/>
        <dbReference type="ChEBI" id="CHEBI:57841"/>
        <dbReference type="ChEBI" id="CHEBI:62890"/>
        <dbReference type="EC" id="2.5.1.3"/>
    </reaction>
</comment>
<evidence type="ECO:0000256" key="6">
    <source>
        <dbReference type="ARBA" id="ARBA00022842"/>
    </source>
</evidence>
<dbReference type="HAMAP" id="MF_00097">
    <property type="entry name" value="TMP_synthase"/>
    <property type="match status" value="1"/>
</dbReference>
<dbReference type="GO" id="GO:0004789">
    <property type="term" value="F:thiamine-phosphate diphosphorylase activity"/>
    <property type="evidence" value="ECO:0007669"/>
    <property type="project" value="UniProtKB-EC"/>
</dbReference>
<keyword evidence="5" id="KW-0479">Metal-binding</keyword>
<dbReference type="NCBIfam" id="TIGR00693">
    <property type="entry name" value="thiE"/>
    <property type="match status" value="1"/>
</dbReference>
<keyword evidence="6" id="KW-0460">Magnesium</keyword>
<organism evidence="12">
    <name type="scientific">marine sediment metagenome</name>
    <dbReference type="NCBI Taxonomy" id="412755"/>
    <lineage>
        <taxon>unclassified sequences</taxon>
        <taxon>metagenomes</taxon>
        <taxon>ecological metagenomes</taxon>
    </lineage>
</organism>
<gene>
    <name evidence="12" type="ORF">LCGC14_0128930</name>
</gene>
<keyword evidence="7" id="KW-0784">Thiamine biosynthesis</keyword>